<evidence type="ECO:0000313" key="3">
    <source>
        <dbReference type="Proteomes" id="UP000266861"/>
    </source>
</evidence>
<dbReference type="OrthoDB" id="2397339at2759"/>
<feature type="region of interest" description="Disordered" evidence="1">
    <location>
        <begin position="115"/>
        <end position="134"/>
    </location>
</feature>
<dbReference type="Proteomes" id="UP000266861">
    <property type="component" value="Unassembled WGS sequence"/>
</dbReference>
<gene>
    <name evidence="2" type="ORF">Glove_692g52</name>
</gene>
<dbReference type="EMBL" id="PQFF01000557">
    <property type="protein sequence ID" value="RHZ45074.1"/>
    <property type="molecule type" value="Genomic_DNA"/>
</dbReference>
<dbReference type="AlphaFoldDB" id="A0A397G5F0"/>
<keyword evidence="3" id="KW-1185">Reference proteome</keyword>
<proteinExistence type="predicted"/>
<organism evidence="2 3">
    <name type="scientific">Diversispora epigaea</name>
    <dbReference type="NCBI Taxonomy" id="1348612"/>
    <lineage>
        <taxon>Eukaryota</taxon>
        <taxon>Fungi</taxon>
        <taxon>Fungi incertae sedis</taxon>
        <taxon>Mucoromycota</taxon>
        <taxon>Glomeromycotina</taxon>
        <taxon>Glomeromycetes</taxon>
        <taxon>Diversisporales</taxon>
        <taxon>Diversisporaceae</taxon>
        <taxon>Diversispora</taxon>
    </lineage>
</organism>
<reference evidence="2 3" key="1">
    <citation type="submission" date="2018-08" db="EMBL/GenBank/DDBJ databases">
        <title>Genome and evolution of the arbuscular mycorrhizal fungus Diversispora epigaea (formerly Glomus versiforme) and its bacterial endosymbionts.</title>
        <authorList>
            <person name="Sun X."/>
            <person name="Fei Z."/>
            <person name="Harrison M."/>
        </authorList>
    </citation>
    <scope>NUCLEOTIDE SEQUENCE [LARGE SCALE GENOMIC DNA]</scope>
    <source>
        <strain evidence="2 3">IT104</strain>
    </source>
</reference>
<evidence type="ECO:0000256" key="1">
    <source>
        <dbReference type="SAM" id="MobiDB-lite"/>
    </source>
</evidence>
<evidence type="ECO:0000313" key="2">
    <source>
        <dbReference type="EMBL" id="RHZ45074.1"/>
    </source>
</evidence>
<comment type="caution">
    <text evidence="2">The sequence shown here is derived from an EMBL/GenBank/DDBJ whole genome shotgun (WGS) entry which is preliminary data.</text>
</comment>
<name>A0A397G5F0_9GLOM</name>
<accession>A0A397G5F0</accession>
<sequence length="266" mass="31012">MNKEECFSQEGISSVTVVSVSPQYTAIGIFLLKRIPFFADHEFRYNKEKCWVRIPFHRLYKSKSSRSRSYERRFSQQSSQSSTSSIARRMSNQLQVNSLAIQENDEMEYAEEIPAIENSPNLNSKKHTSEPSKKPSIKKVKILVKKEESPILKKLIEELTSTVSEKSEKVTEVDENNTNFLPEAATSWLFHYNKITHAESKSEIANREVIECYFNFGEAMRKRFEHYRNLNHGERACLALVNENNYLTILPMMQERYTIYLTVSVK</sequence>
<protein>
    <submittedName>
        <fullName evidence="2">Uncharacterized protein</fullName>
    </submittedName>
</protein>